<sequence>MLPDKASSSGFLSPALFPLYKDEAEPQILPIPKITIEIEMAVKCEIVVSVVQEKFSVNSRVYLFESFSWVTLIGQVSHWYKNSDLSGRKSHREGNISDPTLRVIRPLCPYVYVAFTPCKTRFAA</sequence>
<reference evidence="1" key="1">
    <citation type="submission" date="2021-06" db="EMBL/GenBank/DDBJ databases">
        <title>Parelaphostrongylus tenuis whole genome reference sequence.</title>
        <authorList>
            <person name="Garwood T.J."/>
            <person name="Larsen P.A."/>
            <person name="Fountain-Jones N.M."/>
            <person name="Garbe J.R."/>
            <person name="Macchietto M.G."/>
            <person name="Kania S.A."/>
            <person name="Gerhold R.W."/>
            <person name="Richards J.E."/>
            <person name="Wolf T.M."/>
        </authorList>
    </citation>
    <scope>NUCLEOTIDE SEQUENCE</scope>
    <source>
        <strain evidence="1">MNPRO001-30</strain>
        <tissue evidence="1">Meninges</tissue>
    </source>
</reference>
<accession>A0AAD5WG83</accession>
<dbReference type="AlphaFoldDB" id="A0AAD5WG83"/>
<name>A0AAD5WG83_PARTN</name>
<protein>
    <submittedName>
        <fullName evidence="1">Uncharacterized protein</fullName>
    </submittedName>
</protein>
<keyword evidence="2" id="KW-1185">Reference proteome</keyword>
<evidence type="ECO:0000313" key="1">
    <source>
        <dbReference type="EMBL" id="KAJ1369184.1"/>
    </source>
</evidence>
<dbReference type="Proteomes" id="UP001196413">
    <property type="component" value="Unassembled WGS sequence"/>
</dbReference>
<dbReference type="EMBL" id="JAHQIW010006431">
    <property type="protein sequence ID" value="KAJ1369184.1"/>
    <property type="molecule type" value="Genomic_DNA"/>
</dbReference>
<proteinExistence type="predicted"/>
<organism evidence="1 2">
    <name type="scientific">Parelaphostrongylus tenuis</name>
    <name type="common">Meningeal worm</name>
    <dbReference type="NCBI Taxonomy" id="148309"/>
    <lineage>
        <taxon>Eukaryota</taxon>
        <taxon>Metazoa</taxon>
        <taxon>Ecdysozoa</taxon>
        <taxon>Nematoda</taxon>
        <taxon>Chromadorea</taxon>
        <taxon>Rhabditida</taxon>
        <taxon>Rhabditina</taxon>
        <taxon>Rhabditomorpha</taxon>
        <taxon>Strongyloidea</taxon>
        <taxon>Metastrongylidae</taxon>
        <taxon>Parelaphostrongylus</taxon>
    </lineage>
</organism>
<gene>
    <name evidence="1" type="ORF">KIN20_030590</name>
</gene>
<comment type="caution">
    <text evidence="1">The sequence shown here is derived from an EMBL/GenBank/DDBJ whole genome shotgun (WGS) entry which is preliminary data.</text>
</comment>
<evidence type="ECO:0000313" key="2">
    <source>
        <dbReference type="Proteomes" id="UP001196413"/>
    </source>
</evidence>